<keyword evidence="2" id="KW-0489">Methyltransferase</keyword>
<proteinExistence type="predicted"/>
<evidence type="ECO:0000313" key="2">
    <source>
        <dbReference type="EMBL" id="ELY26165.1"/>
    </source>
</evidence>
<dbReference type="GeneID" id="8924826"/>
<dbReference type="PANTHER" id="PTHR43591">
    <property type="entry name" value="METHYLTRANSFERASE"/>
    <property type="match status" value="1"/>
</dbReference>
<dbReference type="EMBL" id="AOHU01000098">
    <property type="protein sequence ID" value="ELY26165.1"/>
    <property type="molecule type" value="Genomic_DNA"/>
</dbReference>
<evidence type="ECO:0000259" key="1">
    <source>
        <dbReference type="Pfam" id="PF08241"/>
    </source>
</evidence>
<feature type="domain" description="Methyltransferase type 11" evidence="1">
    <location>
        <begin position="36"/>
        <end position="119"/>
    </location>
</feature>
<organism evidence="2 3">
    <name type="scientific">Haloferax volcanii (strain ATCC 29605 / DSM 3757 / JCM 8879 / NBRC 14742 / NCIMB 2012 / VKM B-1768 / DS2)</name>
    <name type="common">Halobacterium volcanii</name>
    <dbReference type="NCBI Taxonomy" id="309800"/>
    <lineage>
        <taxon>Archaea</taxon>
        <taxon>Methanobacteriati</taxon>
        <taxon>Methanobacteriota</taxon>
        <taxon>Stenosarchaea group</taxon>
        <taxon>Halobacteria</taxon>
        <taxon>Halobacteriales</taxon>
        <taxon>Haloferacaceae</taxon>
        <taxon>Haloferax</taxon>
    </lineage>
</organism>
<sequence>MRRFSESYLRRTRDGMWDDSRAALGDLDLGGRTRILDVGCGTGEFTRVLAEASEARVVGVDADTDLLSVASDRDSDIETVAGDATRLPFAAGSFDLVVCQALLVNLPDPTAALSEFARVSSDLVATVEPDNAAVGVDSTVESEAALDRRVRDAFRDGVATDVALGDRVRGLFDDAGLSVVGTRRYHHRKLTEPPYDDHDVRSAAKKATGEGLDRHEADLRRGLDDDSYESVRREWREMGREVVQQIRDGEYRRAEVVPFDVTTGRV</sequence>
<dbReference type="InterPro" id="IPR013216">
    <property type="entry name" value="Methyltransf_11"/>
</dbReference>
<reference evidence="2 3" key="2">
    <citation type="journal article" date="2014" name="PLoS Genet.">
        <title>Phylogenetically driven sequencing of extremely halophilic archaea reveals strategies for static and dynamic osmo-response.</title>
        <authorList>
            <person name="Becker E.A."/>
            <person name="Seitzer P.M."/>
            <person name="Tritt A."/>
            <person name="Larsen D."/>
            <person name="Krusor M."/>
            <person name="Yao A.I."/>
            <person name="Wu D."/>
            <person name="Madern D."/>
            <person name="Eisen J.A."/>
            <person name="Darling A.E."/>
            <person name="Facciotti M.T."/>
        </authorList>
    </citation>
    <scope>NUCLEOTIDE SEQUENCE [LARGE SCALE GENOMIC DNA]</scope>
    <source>
        <strain evidence="3">ATCC 29605 / DSM 3757 / JCM 8879 / NBRC 14742 / NCIMB 2012 / VKM B-1768 / DS2</strain>
    </source>
</reference>
<dbReference type="GO" id="GO:0032259">
    <property type="term" value="P:methylation"/>
    <property type="evidence" value="ECO:0007669"/>
    <property type="project" value="UniProtKB-KW"/>
</dbReference>
<dbReference type="Pfam" id="PF08241">
    <property type="entry name" value="Methyltransf_11"/>
    <property type="match status" value="1"/>
</dbReference>
<gene>
    <name evidence="2" type="ORF">C498_15855</name>
</gene>
<dbReference type="Gene3D" id="3.40.50.150">
    <property type="entry name" value="Vaccinia Virus protein VP39"/>
    <property type="match status" value="1"/>
</dbReference>
<evidence type="ECO:0000313" key="3">
    <source>
        <dbReference type="Proteomes" id="UP000011532"/>
    </source>
</evidence>
<accession>A0A384LMU5</accession>
<name>A0A384LMU5_HALVD</name>
<protein>
    <submittedName>
        <fullName evidence="2">Methyltransferase</fullName>
    </submittedName>
</protein>
<dbReference type="CDD" id="cd02440">
    <property type="entry name" value="AdoMet_MTases"/>
    <property type="match status" value="1"/>
</dbReference>
<dbReference type="PANTHER" id="PTHR43591:SF24">
    <property type="entry name" value="2-METHOXY-6-POLYPRENYL-1,4-BENZOQUINOL METHYLASE, MITOCHONDRIAL"/>
    <property type="match status" value="1"/>
</dbReference>
<dbReference type="SUPFAM" id="SSF53335">
    <property type="entry name" value="S-adenosyl-L-methionine-dependent methyltransferases"/>
    <property type="match status" value="1"/>
</dbReference>
<dbReference type="RefSeq" id="WP_004044359.1">
    <property type="nucleotide sequence ID" value="NC_013967.1"/>
</dbReference>
<comment type="caution">
    <text evidence="2">The sequence shown here is derived from an EMBL/GenBank/DDBJ whole genome shotgun (WGS) entry which is preliminary data.</text>
</comment>
<dbReference type="AlphaFoldDB" id="A0A384LMU5"/>
<dbReference type="InterPro" id="IPR029063">
    <property type="entry name" value="SAM-dependent_MTases_sf"/>
</dbReference>
<dbReference type="GO" id="GO:0008757">
    <property type="term" value="F:S-adenosylmethionine-dependent methyltransferase activity"/>
    <property type="evidence" value="ECO:0007669"/>
    <property type="project" value="InterPro"/>
</dbReference>
<reference evidence="3" key="1">
    <citation type="submission" date="2012-11" db="EMBL/GenBank/DDBJ databases">
        <authorList>
            <person name="Becker E.A."/>
            <person name="Seitzer P."/>
            <person name="Tritt A."/>
            <person name="Larsen D."/>
            <person name="Yao A."/>
            <person name="Wu D."/>
            <person name="Darling A."/>
            <person name="Eisen J.A."/>
            <person name="Facciotti M.T."/>
        </authorList>
    </citation>
    <scope>NUCLEOTIDE SEQUENCE [LARGE SCALE GENOMIC DNA]</scope>
    <source>
        <strain evidence="3">ATCC 29605 / DSM 3757 / JCM 8879 / NBRC 14742 / NCIMB 2012 / VKM B-1768 / DS2</strain>
    </source>
</reference>
<keyword evidence="2" id="KW-0808">Transferase</keyword>
<dbReference type="Proteomes" id="UP000011532">
    <property type="component" value="Unassembled WGS sequence"/>
</dbReference>